<dbReference type="GO" id="GO:0004523">
    <property type="term" value="F:RNA-DNA hybrid ribonuclease activity"/>
    <property type="evidence" value="ECO:0007669"/>
    <property type="project" value="InterPro"/>
</dbReference>
<feature type="domain" description="RNase H type-1" evidence="1">
    <location>
        <begin position="31"/>
        <end position="102"/>
    </location>
</feature>
<evidence type="ECO:0000259" key="1">
    <source>
        <dbReference type="Pfam" id="PF13456"/>
    </source>
</evidence>
<dbReference type="EMBL" id="CACVBM020001332">
    <property type="protein sequence ID" value="CAA7045902.1"/>
    <property type="molecule type" value="Genomic_DNA"/>
</dbReference>
<proteinExistence type="predicted"/>
<accession>A0A6D2K8R9</accession>
<dbReference type="AlphaFoldDB" id="A0A6D2K8R9"/>
<dbReference type="PANTHER" id="PTHR48475">
    <property type="entry name" value="RIBONUCLEASE H"/>
    <property type="match status" value="1"/>
</dbReference>
<gene>
    <name evidence="2" type="ORF">MERR_LOCUS33137</name>
</gene>
<dbReference type="CDD" id="cd09279">
    <property type="entry name" value="RNase_HI_like"/>
    <property type="match status" value="1"/>
</dbReference>
<dbReference type="SUPFAM" id="SSF53098">
    <property type="entry name" value="Ribonuclease H-like"/>
    <property type="match status" value="1"/>
</dbReference>
<keyword evidence="3" id="KW-1185">Reference proteome</keyword>
<dbReference type="Pfam" id="PF13456">
    <property type="entry name" value="RVT_3"/>
    <property type="match status" value="1"/>
</dbReference>
<name>A0A6D2K8R9_9BRAS</name>
<dbReference type="InterPro" id="IPR012337">
    <property type="entry name" value="RNaseH-like_sf"/>
</dbReference>
<protein>
    <recommendedName>
        <fullName evidence="1">RNase H type-1 domain-containing protein</fullName>
    </recommendedName>
</protein>
<sequence>METPCRWILLETRLRSGHKNSLTHRSFRLGFAAPNNEAEYEALIAGLRLAIGIEARKLHAYSDSQLVTSQYHGEYETKPERMKAYLKVVRELTEQFDHFELTRIL</sequence>
<dbReference type="GO" id="GO:0003676">
    <property type="term" value="F:nucleic acid binding"/>
    <property type="evidence" value="ECO:0007669"/>
    <property type="project" value="InterPro"/>
</dbReference>
<dbReference type="OrthoDB" id="1113740at2759"/>
<evidence type="ECO:0000313" key="3">
    <source>
        <dbReference type="Proteomes" id="UP000467841"/>
    </source>
</evidence>
<reference evidence="2" key="1">
    <citation type="submission" date="2020-01" db="EMBL/GenBank/DDBJ databases">
        <authorList>
            <person name="Mishra B."/>
        </authorList>
    </citation>
    <scope>NUCLEOTIDE SEQUENCE [LARGE SCALE GENOMIC DNA]</scope>
</reference>
<organism evidence="2 3">
    <name type="scientific">Microthlaspi erraticum</name>
    <dbReference type="NCBI Taxonomy" id="1685480"/>
    <lineage>
        <taxon>Eukaryota</taxon>
        <taxon>Viridiplantae</taxon>
        <taxon>Streptophyta</taxon>
        <taxon>Embryophyta</taxon>
        <taxon>Tracheophyta</taxon>
        <taxon>Spermatophyta</taxon>
        <taxon>Magnoliopsida</taxon>
        <taxon>eudicotyledons</taxon>
        <taxon>Gunneridae</taxon>
        <taxon>Pentapetalae</taxon>
        <taxon>rosids</taxon>
        <taxon>malvids</taxon>
        <taxon>Brassicales</taxon>
        <taxon>Brassicaceae</taxon>
        <taxon>Coluteocarpeae</taxon>
        <taxon>Microthlaspi</taxon>
    </lineage>
</organism>
<dbReference type="InterPro" id="IPR036397">
    <property type="entry name" value="RNaseH_sf"/>
</dbReference>
<dbReference type="Gene3D" id="3.30.420.10">
    <property type="entry name" value="Ribonuclease H-like superfamily/Ribonuclease H"/>
    <property type="match status" value="1"/>
</dbReference>
<dbReference type="PANTHER" id="PTHR48475:SF2">
    <property type="entry name" value="RIBONUCLEASE H"/>
    <property type="match status" value="1"/>
</dbReference>
<dbReference type="InterPro" id="IPR002156">
    <property type="entry name" value="RNaseH_domain"/>
</dbReference>
<comment type="caution">
    <text evidence="2">The sequence shown here is derived from an EMBL/GenBank/DDBJ whole genome shotgun (WGS) entry which is preliminary data.</text>
</comment>
<evidence type="ECO:0000313" key="2">
    <source>
        <dbReference type="EMBL" id="CAA7045902.1"/>
    </source>
</evidence>
<dbReference type="Proteomes" id="UP000467841">
    <property type="component" value="Unassembled WGS sequence"/>
</dbReference>